<feature type="region of interest" description="Disordered" evidence="1">
    <location>
        <begin position="1"/>
        <end position="75"/>
    </location>
</feature>
<evidence type="ECO:0000313" key="2">
    <source>
        <dbReference type="EMBL" id="KAJ7210188.1"/>
    </source>
</evidence>
<reference evidence="2" key="1">
    <citation type="submission" date="2023-03" db="EMBL/GenBank/DDBJ databases">
        <title>Massive genome expansion in bonnet fungi (Mycena s.s.) driven by repeated elements and novel gene families across ecological guilds.</title>
        <authorList>
            <consortium name="Lawrence Berkeley National Laboratory"/>
            <person name="Harder C.B."/>
            <person name="Miyauchi S."/>
            <person name="Viragh M."/>
            <person name="Kuo A."/>
            <person name="Thoen E."/>
            <person name="Andreopoulos B."/>
            <person name="Lu D."/>
            <person name="Skrede I."/>
            <person name="Drula E."/>
            <person name="Henrissat B."/>
            <person name="Morin E."/>
            <person name="Kohler A."/>
            <person name="Barry K."/>
            <person name="LaButti K."/>
            <person name="Morin E."/>
            <person name="Salamov A."/>
            <person name="Lipzen A."/>
            <person name="Mereny Z."/>
            <person name="Hegedus B."/>
            <person name="Baldrian P."/>
            <person name="Stursova M."/>
            <person name="Weitz H."/>
            <person name="Taylor A."/>
            <person name="Grigoriev I.V."/>
            <person name="Nagy L.G."/>
            <person name="Martin F."/>
            <person name="Kauserud H."/>
        </authorList>
    </citation>
    <scope>NUCLEOTIDE SEQUENCE</scope>
    <source>
        <strain evidence="2">9144</strain>
    </source>
</reference>
<keyword evidence="3" id="KW-1185">Reference proteome</keyword>
<comment type="caution">
    <text evidence="2">The sequence shown here is derived from an EMBL/GenBank/DDBJ whole genome shotgun (WGS) entry which is preliminary data.</text>
</comment>
<organism evidence="2 3">
    <name type="scientific">Mycena pura</name>
    <dbReference type="NCBI Taxonomy" id="153505"/>
    <lineage>
        <taxon>Eukaryota</taxon>
        <taxon>Fungi</taxon>
        <taxon>Dikarya</taxon>
        <taxon>Basidiomycota</taxon>
        <taxon>Agaricomycotina</taxon>
        <taxon>Agaricomycetes</taxon>
        <taxon>Agaricomycetidae</taxon>
        <taxon>Agaricales</taxon>
        <taxon>Marasmiineae</taxon>
        <taxon>Mycenaceae</taxon>
        <taxon>Mycena</taxon>
    </lineage>
</organism>
<dbReference type="EMBL" id="JARJCW010000029">
    <property type="protein sequence ID" value="KAJ7210188.1"/>
    <property type="molecule type" value="Genomic_DNA"/>
</dbReference>
<gene>
    <name evidence="2" type="ORF">GGX14DRAFT_394983</name>
</gene>
<sequence length="479" mass="52008">MNYRVAQRRSRRSSRTSKTTPSTSTPQPLEPEASADDKINLPVDLDSNDLGDATPPAKVSGKRKKQVKGKSKKAEEVIVEPEDHILVLMIPQATSDELQREKLTHASTYDEALVIIHETLGCADLKLKPALRFKLSSWTAKVPALNLGKVSDWDGCLDDVSAAEKHSKGKQPVSVTILVTEQYMLSLRTKLNLVKGAGKKKSKPVILDLEHAGSGDDDFDEGLGTMADEANKLEKLEKHLGNCQRCGPSKSCKITTSGQHHTLTNQQKAAWAKCLSLGGARVTYDTPPRNELFAMFFKSLDTASAVPASGNPPGPATIASGFGAIPPYMGINPYGFMPWGYPAPAAPFSQVPSTPGTPTPGSAPAHMSHASSTTLPPAFPSSDPPEAGSFNPYPEITDFLKRLDILEPRYGLHPESLLRKLIRYVDKFDELDLYTIDAIAALKTPEKIMEVAGLTFGNAKFLFAQVKREVRKVKEQIAA</sequence>
<feature type="compositionally biased region" description="Basic residues" evidence="1">
    <location>
        <begin position="60"/>
        <end position="71"/>
    </location>
</feature>
<evidence type="ECO:0000256" key="1">
    <source>
        <dbReference type="SAM" id="MobiDB-lite"/>
    </source>
</evidence>
<feature type="compositionally biased region" description="Basic residues" evidence="1">
    <location>
        <begin position="1"/>
        <end position="15"/>
    </location>
</feature>
<dbReference type="AlphaFoldDB" id="A0AAD6VI34"/>
<protein>
    <submittedName>
        <fullName evidence="2">Uncharacterized protein</fullName>
    </submittedName>
</protein>
<name>A0AAD6VI34_9AGAR</name>
<proteinExistence type="predicted"/>
<dbReference type="Proteomes" id="UP001219525">
    <property type="component" value="Unassembled WGS sequence"/>
</dbReference>
<accession>A0AAD6VI34</accession>
<feature type="compositionally biased region" description="Low complexity" evidence="1">
    <location>
        <begin position="352"/>
        <end position="365"/>
    </location>
</feature>
<feature type="region of interest" description="Disordered" evidence="1">
    <location>
        <begin position="350"/>
        <end position="387"/>
    </location>
</feature>
<evidence type="ECO:0000313" key="3">
    <source>
        <dbReference type="Proteomes" id="UP001219525"/>
    </source>
</evidence>
<feature type="compositionally biased region" description="Low complexity" evidence="1">
    <location>
        <begin position="16"/>
        <end position="26"/>
    </location>
</feature>